<dbReference type="OMA" id="NQGANIR"/>
<comment type="caution">
    <text evidence="4">The sequence shown here is derived from an EMBL/GenBank/DDBJ whole genome shotgun (WGS) entry which is preliminary data.</text>
</comment>
<dbReference type="EMBL" id="AAFI02000031">
    <property type="protein sequence ID" value="EAL67697.1"/>
    <property type="molecule type" value="Genomic_DNA"/>
</dbReference>
<dbReference type="AlphaFoldDB" id="Q54WP4"/>
<reference evidence="4 5" key="1">
    <citation type="journal article" date="2005" name="Nature">
        <title>The genome of the social amoeba Dictyostelium discoideum.</title>
        <authorList>
            <consortium name="The Dictyostelium discoideum Sequencing Consortium"/>
            <person name="Eichinger L."/>
            <person name="Pachebat J.A."/>
            <person name="Glockner G."/>
            <person name="Rajandream M.A."/>
            <person name="Sucgang R."/>
            <person name="Berriman M."/>
            <person name="Song J."/>
            <person name="Olsen R."/>
            <person name="Szafranski K."/>
            <person name="Xu Q."/>
            <person name="Tunggal B."/>
            <person name="Kummerfeld S."/>
            <person name="Madera M."/>
            <person name="Konfortov B.A."/>
            <person name="Rivero F."/>
            <person name="Bankier A.T."/>
            <person name="Lehmann R."/>
            <person name="Hamlin N."/>
            <person name="Davies R."/>
            <person name="Gaudet P."/>
            <person name="Fey P."/>
            <person name="Pilcher K."/>
            <person name="Chen G."/>
            <person name="Saunders D."/>
            <person name="Sodergren E."/>
            <person name="Davis P."/>
            <person name="Kerhornou A."/>
            <person name="Nie X."/>
            <person name="Hall N."/>
            <person name="Anjard C."/>
            <person name="Hemphill L."/>
            <person name="Bason N."/>
            <person name="Farbrother P."/>
            <person name="Desany B."/>
            <person name="Just E."/>
            <person name="Morio T."/>
            <person name="Rost R."/>
            <person name="Churcher C."/>
            <person name="Cooper J."/>
            <person name="Haydock S."/>
            <person name="van Driessche N."/>
            <person name="Cronin A."/>
            <person name="Goodhead I."/>
            <person name="Muzny D."/>
            <person name="Mourier T."/>
            <person name="Pain A."/>
            <person name="Lu M."/>
            <person name="Harper D."/>
            <person name="Lindsay R."/>
            <person name="Hauser H."/>
            <person name="James K."/>
            <person name="Quiles M."/>
            <person name="Madan Babu M."/>
            <person name="Saito T."/>
            <person name="Buchrieser C."/>
            <person name="Wardroper A."/>
            <person name="Felder M."/>
            <person name="Thangavelu M."/>
            <person name="Johnson D."/>
            <person name="Knights A."/>
            <person name="Loulseged H."/>
            <person name="Mungall K."/>
            <person name="Oliver K."/>
            <person name="Price C."/>
            <person name="Quail M.A."/>
            <person name="Urushihara H."/>
            <person name="Hernandez J."/>
            <person name="Rabbinowitsch E."/>
            <person name="Steffen D."/>
            <person name="Sanders M."/>
            <person name="Ma J."/>
            <person name="Kohara Y."/>
            <person name="Sharp S."/>
            <person name="Simmonds M."/>
            <person name="Spiegler S."/>
            <person name="Tivey A."/>
            <person name="Sugano S."/>
            <person name="White B."/>
            <person name="Walker D."/>
            <person name="Woodward J."/>
            <person name="Winckler T."/>
            <person name="Tanaka Y."/>
            <person name="Shaulsky G."/>
            <person name="Schleicher M."/>
            <person name="Weinstock G."/>
            <person name="Rosenthal A."/>
            <person name="Cox E.C."/>
            <person name="Chisholm R.L."/>
            <person name="Gibbs R."/>
            <person name="Loomis W.F."/>
            <person name="Platzer M."/>
            <person name="Kay R.R."/>
            <person name="Williams J."/>
            <person name="Dear P.H."/>
            <person name="Noegel A.A."/>
            <person name="Barrell B."/>
            <person name="Kuspa A."/>
        </authorList>
    </citation>
    <scope>NUCLEOTIDE SEQUENCE [LARGE SCALE GENOMIC DNA]</scope>
    <source>
        <strain evidence="4 5">AX4</strain>
    </source>
</reference>
<protein>
    <submittedName>
        <fullName evidence="4">Uncharacterized protein</fullName>
    </submittedName>
</protein>
<keyword evidence="5" id="KW-1185">Reference proteome</keyword>
<dbReference type="eggNOG" id="ENOG502RHTX">
    <property type="taxonomic scope" value="Eukaryota"/>
</dbReference>
<accession>Q54WP4</accession>
<dbReference type="Proteomes" id="UP000002195">
    <property type="component" value="Unassembled WGS sequence"/>
</dbReference>
<keyword evidence="3" id="KW-1133">Transmembrane helix</keyword>
<dbReference type="SMR" id="Q54WP4"/>
<dbReference type="VEuPathDB" id="AmoebaDB:DDB_G0279517"/>
<evidence type="ECO:0000256" key="1">
    <source>
        <dbReference type="SAM" id="Coils"/>
    </source>
</evidence>
<dbReference type="PaxDb" id="44689-DDB0205816"/>
<proteinExistence type="predicted"/>
<feature type="region of interest" description="Disordered" evidence="2">
    <location>
        <begin position="243"/>
        <end position="287"/>
    </location>
</feature>
<dbReference type="GeneID" id="8622081"/>
<feature type="transmembrane region" description="Helical" evidence="3">
    <location>
        <begin position="7"/>
        <end position="26"/>
    </location>
</feature>
<evidence type="ECO:0000256" key="2">
    <source>
        <dbReference type="SAM" id="MobiDB-lite"/>
    </source>
</evidence>
<keyword evidence="3" id="KW-0812">Transmembrane</keyword>
<feature type="coiled-coil region" evidence="1">
    <location>
        <begin position="208"/>
        <end position="235"/>
    </location>
</feature>
<feature type="transmembrane region" description="Helical" evidence="3">
    <location>
        <begin position="113"/>
        <end position="135"/>
    </location>
</feature>
<organism evidence="4 5">
    <name type="scientific">Dictyostelium discoideum</name>
    <name type="common">Social amoeba</name>
    <dbReference type="NCBI Taxonomy" id="44689"/>
    <lineage>
        <taxon>Eukaryota</taxon>
        <taxon>Amoebozoa</taxon>
        <taxon>Evosea</taxon>
        <taxon>Eumycetozoa</taxon>
        <taxon>Dictyostelia</taxon>
        <taxon>Dictyosteliales</taxon>
        <taxon>Dictyosteliaceae</taxon>
        <taxon>Dictyostelium</taxon>
    </lineage>
</organism>
<dbReference type="InParanoid" id="Q54WP4"/>
<evidence type="ECO:0000256" key="3">
    <source>
        <dbReference type="SAM" id="Phobius"/>
    </source>
</evidence>
<evidence type="ECO:0000313" key="5">
    <source>
        <dbReference type="Proteomes" id="UP000002195"/>
    </source>
</evidence>
<dbReference type="FunCoup" id="Q54WP4">
    <property type="interactions" value="877"/>
</dbReference>
<sequence length="550" mass="65742">MSYQIQYLINIIIIISISIIFIYLSINNENSILGSILNIYNNNDFYDNLNNYENQLIQSSINFENIKKTSIYKNYPYRYKHLEEKQELLKQKIKEERLKLIENEKSIPQQQKLFIIIFISFLTITIIAFFVKLIIKNNLKETKKTTYNINKQIETIDKSINNIIINKPLIEINKMKSINNPFLLEILLQDFNNSYTTKNNKNDNNPILLEYKKEIEELNKKQEILNNNFKNSIENMNLLENSESVNENNNNNTNNNNNNNENNNNNNNNYNNDNSDNEENFKNENRKVNKDLKRASIEIQTKMFMYEYKKWDKQRIDAIEEAERIRKENEKEKIENEKRKLEEEKKKKEYQESLEQVRESKFFIISIKIIVILNILPELVKLIMYHINSIIPTIMCFNINNSNYYLKFLKQILNNTPFSNLLECIPIIKINWFLTLMTIAYIGILIISLTLHSNSFIITLPLLAITFYTYKIDYNNLNSYLVHIIMNLVLLFLWKLFIHNYQERIISSKFHKTFISPSITIRIFTIIIIIIYNIIIHKYFLNSINLIITK</sequence>
<dbReference type="RefSeq" id="XP_641673.1">
    <property type="nucleotide sequence ID" value="XM_636581.1"/>
</dbReference>
<keyword evidence="3" id="KW-0472">Membrane</keyword>
<feature type="compositionally biased region" description="Low complexity" evidence="2">
    <location>
        <begin position="243"/>
        <end position="274"/>
    </location>
</feature>
<gene>
    <name evidence="4" type="ORF">DDB_G0279517</name>
</gene>
<keyword evidence="1" id="KW-0175">Coiled coil</keyword>
<feature type="transmembrane region" description="Helical" evidence="3">
    <location>
        <begin position="480"/>
        <end position="498"/>
    </location>
</feature>
<dbReference type="dictyBase" id="DDB_G0279517"/>
<name>Q54WP4_DICDI</name>
<dbReference type="HOGENOM" id="CLU_495613_0_0_1"/>
<feature type="transmembrane region" description="Helical" evidence="3">
    <location>
        <begin position="439"/>
        <end position="468"/>
    </location>
</feature>
<dbReference type="KEGG" id="ddi:DDB_G0279517"/>
<feature type="transmembrane region" description="Helical" evidence="3">
    <location>
        <begin position="519"/>
        <end position="540"/>
    </location>
</feature>
<evidence type="ECO:0000313" key="4">
    <source>
        <dbReference type="EMBL" id="EAL67697.1"/>
    </source>
</evidence>